<comment type="subcellular location">
    <subcellularLocation>
        <location evidence="1">Cell membrane</location>
        <topology evidence="1">Multi-pass membrane protein</topology>
    </subcellularLocation>
</comment>
<dbReference type="OrthoDB" id="1682423at2"/>
<organism evidence="9 10">
    <name type="scientific">Candidatus Desulfosporosinus infrequens</name>
    <dbReference type="NCBI Taxonomy" id="2043169"/>
    <lineage>
        <taxon>Bacteria</taxon>
        <taxon>Bacillati</taxon>
        <taxon>Bacillota</taxon>
        <taxon>Clostridia</taxon>
        <taxon>Eubacteriales</taxon>
        <taxon>Desulfitobacteriaceae</taxon>
        <taxon>Desulfosporosinus</taxon>
    </lineage>
</organism>
<feature type="transmembrane region" description="Helical" evidence="7">
    <location>
        <begin position="60"/>
        <end position="79"/>
    </location>
</feature>
<gene>
    <name evidence="9" type="ORF">SBF1_2240003</name>
</gene>
<evidence type="ECO:0000256" key="4">
    <source>
        <dbReference type="ARBA" id="ARBA00022692"/>
    </source>
</evidence>
<dbReference type="PANTHER" id="PTHR34582:SF6">
    <property type="entry name" value="UPF0702 TRANSMEMBRANE PROTEIN YCAP"/>
    <property type="match status" value="1"/>
</dbReference>
<evidence type="ECO:0000256" key="5">
    <source>
        <dbReference type="ARBA" id="ARBA00022989"/>
    </source>
</evidence>
<evidence type="ECO:0000313" key="10">
    <source>
        <dbReference type="Proteomes" id="UP000238916"/>
    </source>
</evidence>
<keyword evidence="6 7" id="KW-0472">Membrane</keyword>
<evidence type="ECO:0000256" key="3">
    <source>
        <dbReference type="ARBA" id="ARBA00022475"/>
    </source>
</evidence>
<evidence type="ECO:0000256" key="6">
    <source>
        <dbReference type="ARBA" id="ARBA00023136"/>
    </source>
</evidence>
<feature type="domain" description="YetF C-terminal" evidence="8">
    <location>
        <begin position="80"/>
        <end position="213"/>
    </location>
</feature>
<keyword evidence="3" id="KW-1003">Cell membrane</keyword>
<keyword evidence="4 7" id="KW-0812">Transmembrane</keyword>
<dbReference type="Gene3D" id="3.30.240.20">
    <property type="entry name" value="bsu07140 like domains"/>
    <property type="match status" value="2"/>
</dbReference>
<evidence type="ECO:0000256" key="1">
    <source>
        <dbReference type="ARBA" id="ARBA00004651"/>
    </source>
</evidence>
<reference evidence="10" key="1">
    <citation type="submission" date="2018-02" db="EMBL/GenBank/DDBJ databases">
        <authorList>
            <person name="Hausmann B."/>
        </authorList>
    </citation>
    <scope>NUCLEOTIDE SEQUENCE [LARGE SCALE GENOMIC DNA]</scope>
    <source>
        <strain evidence="10">Peat soil MAG SbF1</strain>
    </source>
</reference>
<dbReference type="AlphaFoldDB" id="A0A2U3KLK5"/>
<dbReference type="EMBL" id="OMOF01000140">
    <property type="protein sequence ID" value="SPF40534.1"/>
    <property type="molecule type" value="Genomic_DNA"/>
</dbReference>
<evidence type="ECO:0000256" key="7">
    <source>
        <dbReference type="SAM" id="Phobius"/>
    </source>
</evidence>
<proteinExistence type="inferred from homology"/>
<dbReference type="Proteomes" id="UP000238916">
    <property type="component" value="Unassembled WGS sequence"/>
</dbReference>
<dbReference type="PANTHER" id="PTHR34582">
    <property type="entry name" value="UPF0702 TRANSMEMBRANE PROTEIN YCAP"/>
    <property type="match status" value="1"/>
</dbReference>
<keyword evidence="5 7" id="KW-1133">Transmembrane helix</keyword>
<name>A0A2U3KLK5_9FIRM</name>
<evidence type="ECO:0000259" key="8">
    <source>
        <dbReference type="Pfam" id="PF04239"/>
    </source>
</evidence>
<accession>A0A2U3KLK5</accession>
<dbReference type="InterPro" id="IPR007353">
    <property type="entry name" value="DUF421"/>
</dbReference>
<dbReference type="GO" id="GO:0005886">
    <property type="term" value="C:plasma membrane"/>
    <property type="evidence" value="ECO:0007669"/>
    <property type="project" value="UniProtKB-SubCell"/>
</dbReference>
<dbReference type="Pfam" id="PF04239">
    <property type="entry name" value="DUF421"/>
    <property type="match status" value="1"/>
</dbReference>
<comment type="similarity">
    <text evidence="2">Belongs to the UPF0702 family.</text>
</comment>
<dbReference type="InterPro" id="IPR023090">
    <property type="entry name" value="UPF0702_alpha/beta_dom_sf"/>
</dbReference>
<protein>
    <recommendedName>
        <fullName evidence="8">YetF C-terminal domain-containing protein</fullName>
    </recommendedName>
</protein>
<evidence type="ECO:0000256" key="2">
    <source>
        <dbReference type="ARBA" id="ARBA00006448"/>
    </source>
</evidence>
<evidence type="ECO:0000313" key="9">
    <source>
        <dbReference type="EMBL" id="SPF40534.1"/>
    </source>
</evidence>
<sequence>MIMNRSVRILLSFFMLWLGLRVLGKKQIGELSIYNVATIAAVGEMASSLATDMHDNPFDFIFPLLGYFVLTYLMTYFSLKSQFAREVFEGSPTIVISNGKILEQNLKSLRLSIENLFIKLREEKVFSLKEIEFAIMEPDGKLSILLKPLYRTVTAENLNLTTQYKGLPTILVREGKFEEENLKSIGVTKSWLMTQLHTQNIGEVSEVFIAQMDTSGQLYIDLMTDW</sequence>